<evidence type="ECO:0000256" key="2">
    <source>
        <dbReference type="ARBA" id="ARBA00023002"/>
    </source>
</evidence>
<dbReference type="Proteomes" id="UP001328107">
    <property type="component" value="Unassembled WGS sequence"/>
</dbReference>
<dbReference type="EMBL" id="BTRK01000006">
    <property type="protein sequence ID" value="GMR62847.1"/>
    <property type="molecule type" value="Genomic_DNA"/>
</dbReference>
<accession>A0AAN5IDZ2</accession>
<proteinExistence type="inferred from homology"/>
<dbReference type="Gene3D" id="3.40.309.10">
    <property type="entry name" value="Aldehyde Dehydrogenase, Chain A, domain 2"/>
    <property type="match status" value="1"/>
</dbReference>
<evidence type="ECO:0000259" key="6">
    <source>
        <dbReference type="Pfam" id="PF00171"/>
    </source>
</evidence>
<dbReference type="InterPro" id="IPR015590">
    <property type="entry name" value="Aldehyde_DH_dom"/>
</dbReference>
<evidence type="ECO:0000256" key="1">
    <source>
        <dbReference type="ARBA" id="ARBA00009986"/>
    </source>
</evidence>
<evidence type="ECO:0000313" key="7">
    <source>
        <dbReference type="EMBL" id="GMR62847.1"/>
    </source>
</evidence>
<evidence type="ECO:0000256" key="4">
    <source>
        <dbReference type="PROSITE-ProRule" id="PRU10007"/>
    </source>
</evidence>
<dbReference type="GO" id="GO:0004029">
    <property type="term" value="F:aldehyde dehydrogenase (NAD+) activity"/>
    <property type="evidence" value="ECO:0007669"/>
    <property type="project" value="TreeGrafter"/>
</dbReference>
<feature type="domain" description="Aldehyde dehydrogenase" evidence="6">
    <location>
        <begin position="14"/>
        <end position="422"/>
    </location>
</feature>
<keyword evidence="2 5" id="KW-0560">Oxidoreductase</keyword>
<evidence type="ECO:0000313" key="8">
    <source>
        <dbReference type="Proteomes" id="UP001328107"/>
    </source>
</evidence>
<dbReference type="Pfam" id="PF00171">
    <property type="entry name" value="Aldedh"/>
    <property type="match status" value="1"/>
</dbReference>
<dbReference type="InterPro" id="IPR016163">
    <property type="entry name" value="Ald_DH_C"/>
</dbReference>
<gene>
    <name evidence="7" type="ORF">PMAYCL1PPCAC_33042</name>
</gene>
<organism evidence="7 8">
    <name type="scientific">Pristionchus mayeri</name>
    <dbReference type="NCBI Taxonomy" id="1317129"/>
    <lineage>
        <taxon>Eukaryota</taxon>
        <taxon>Metazoa</taxon>
        <taxon>Ecdysozoa</taxon>
        <taxon>Nematoda</taxon>
        <taxon>Chromadorea</taxon>
        <taxon>Rhabditida</taxon>
        <taxon>Rhabditina</taxon>
        <taxon>Diplogasteromorpha</taxon>
        <taxon>Diplogasteroidea</taxon>
        <taxon>Neodiplogasteridae</taxon>
        <taxon>Pristionchus</taxon>
    </lineage>
</organism>
<dbReference type="GO" id="GO:0006081">
    <property type="term" value="P:aldehyde metabolic process"/>
    <property type="evidence" value="ECO:0007669"/>
    <property type="project" value="InterPro"/>
</dbReference>
<evidence type="ECO:0000256" key="3">
    <source>
        <dbReference type="PIRSR" id="PIRSR036492-1"/>
    </source>
</evidence>
<dbReference type="Gene3D" id="3.40.605.10">
    <property type="entry name" value="Aldehyde Dehydrogenase, Chain A, domain 1"/>
    <property type="match status" value="1"/>
</dbReference>
<dbReference type="PROSITE" id="PS00687">
    <property type="entry name" value="ALDEHYDE_DEHYDR_GLU"/>
    <property type="match status" value="1"/>
</dbReference>
<protein>
    <recommendedName>
        <fullName evidence="6">Aldehyde dehydrogenase domain-containing protein</fullName>
    </recommendedName>
</protein>
<feature type="non-terminal residue" evidence="7">
    <location>
        <position position="426"/>
    </location>
</feature>
<dbReference type="InterPro" id="IPR029510">
    <property type="entry name" value="Ald_DH_CS_GLU"/>
</dbReference>
<feature type="active site" evidence="3">
    <location>
        <position position="239"/>
    </location>
</feature>
<dbReference type="AlphaFoldDB" id="A0AAN5IDZ2"/>
<dbReference type="PANTHER" id="PTHR43570">
    <property type="entry name" value="ALDEHYDE DEHYDROGENASE"/>
    <property type="match status" value="1"/>
</dbReference>
<feature type="active site" evidence="3 4">
    <location>
        <position position="205"/>
    </location>
</feature>
<feature type="non-terminal residue" evidence="7">
    <location>
        <position position="1"/>
    </location>
</feature>
<reference evidence="8" key="1">
    <citation type="submission" date="2022-10" db="EMBL/GenBank/DDBJ databases">
        <title>Genome assembly of Pristionchus species.</title>
        <authorList>
            <person name="Yoshida K."/>
            <person name="Sommer R.J."/>
        </authorList>
    </citation>
    <scope>NUCLEOTIDE SEQUENCE [LARGE SCALE GENOMIC DNA]</scope>
    <source>
        <strain evidence="8">RS5460</strain>
    </source>
</reference>
<dbReference type="InterPro" id="IPR016162">
    <property type="entry name" value="Ald_DH_N"/>
</dbReference>
<keyword evidence="8" id="KW-1185">Reference proteome</keyword>
<sequence length="426" mass="46454">LVSKQREFFNSGGTADVSGRKKRIETLKTLLTERKQAIDNAIFADLHRIESTTSDVDLVLGELEVTLKNMDEWIKPRKVIATEGPQLSADSDSLYIIPEPLGVVLIIAPWNFPLFSCAAMGQALAAGNTVIIKPSELVPTFSSVFAKLVTKFFDEKEFAVDEGGVAETTELLKERFDHILYTGSATVGKIIMAAAAKHLTPVTLECGGKNPLFVDESADLTLLSQGIVFDKLLNAGQVCVSADYIMTTPSMKPKVIAALASAFDSLGDMSKVKENARIVNDKHFLSVIFFFFIRLMSMVYKAAGPTSQADKFIPFHLIDVDVDDELMKEEIFGPLLPLLTVPSFDAALDYIKKNEKPLSAYLYTADEEQSNRFIKETSSGGVTVNGIMVHAFAGLPFGGVGASGMGRIAGKFSFDTFSHQKPVCLR</sequence>
<comment type="similarity">
    <text evidence="1 5">Belongs to the aldehyde dehydrogenase family.</text>
</comment>
<comment type="caution">
    <text evidence="7">The sequence shown here is derived from an EMBL/GenBank/DDBJ whole genome shotgun (WGS) entry which is preliminary data.</text>
</comment>
<dbReference type="SUPFAM" id="SSF53720">
    <property type="entry name" value="ALDH-like"/>
    <property type="match status" value="1"/>
</dbReference>
<dbReference type="FunFam" id="3.40.605.10:FF:000004">
    <property type="entry name" value="Aldehyde dehydrogenase"/>
    <property type="match status" value="1"/>
</dbReference>
<dbReference type="GO" id="GO:0005737">
    <property type="term" value="C:cytoplasm"/>
    <property type="evidence" value="ECO:0007669"/>
    <property type="project" value="TreeGrafter"/>
</dbReference>
<dbReference type="CDD" id="cd07087">
    <property type="entry name" value="ALDH_F3-13-14_CALDH-like"/>
    <property type="match status" value="1"/>
</dbReference>
<dbReference type="PIRSF" id="PIRSF036492">
    <property type="entry name" value="ALDH"/>
    <property type="match status" value="1"/>
</dbReference>
<dbReference type="InterPro" id="IPR012394">
    <property type="entry name" value="Aldehyde_DH_NAD(P)"/>
</dbReference>
<dbReference type="InterPro" id="IPR016161">
    <property type="entry name" value="Ald_DH/histidinol_DH"/>
</dbReference>
<dbReference type="PANTHER" id="PTHR43570:SF16">
    <property type="entry name" value="ALDEHYDE DEHYDROGENASE TYPE III, ISOFORM Q"/>
    <property type="match status" value="1"/>
</dbReference>
<name>A0AAN5IDZ2_9BILA</name>
<evidence type="ECO:0000256" key="5">
    <source>
        <dbReference type="RuleBase" id="RU003345"/>
    </source>
</evidence>